<dbReference type="InterPro" id="IPR003697">
    <property type="entry name" value="Maf-like"/>
</dbReference>
<comment type="function">
    <text evidence="4">Nucleoside triphosphate pyrophosphatase. May have a dual role in cell division arrest and in preventing the incorporation of modified nucleotides into cellular nucleic acids.</text>
</comment>
<evidence type="ECO:0000256" key="2">
    <source>
        <dbReference type="ARBA" id="ARBA00022801"/>
    </source>
</evidence>
<reference evidence="5 6" key="1">
    <citation type="submission" date="2021-04" db="EMBL/GenBank/DDBJ databases">
        <title>Magnetospirillum sulfuroxidans sp. nov., a facultative chemolithoautotrophic sulfur-oxidizing alphaproteobacterium isolated from freshwater sediment and proposals for Paramagetospirillum gen. nov., and Magnetospirillaceae fam. nov.</title>
        <authorList>
            <person name="Koziaeva V."/>
            <person name="Geelhoed J.S."/>
            <person name="Sorokin D.Y."/>
            <person name="Grouzdev D.S."/>
        </authorList>
    </citation>
    <scope>NUCLEOTIDE SEQUENCE [LARGE SCALE GENOMIC DNA]</scope>
    <source>
        <strain evidence="5 6">J10</strain>
    </source>
</reference>
<name>A0ABS5IGT4_9PROT</name>
<gene>
    <name evidence="5" type="ORF">KEC16_18000</name>
</gene>
<dbReference type="PANTHER" id="PTHR43213">
    <property type="entry name" value="BIFUNCTIONAL DTTP/UTP PYROPHOSPHATASE/METHYLTRANSFERASE PROTEIN-RELATED"/>
    <property type="match status" value="1"/>
</dbReference>
<proteinExistence type="inferred from homology"/>
<dbReference type="InterPro" id="IPR029001">
    <property type="entry name" value="ITPase-like_fam"/>
</dbReference>
<evidence type="ECO:0000256" key="1">
    <source>
        <dbReference type="ARBA" id="ARBA00001968"/>
    </source>
</evidence>
<dbReference type="Gene3D" id="3.90.950.10">
    <property type="match status" value="1"/>
</dbReference>
<dbReference type="EC" id="3.6.1.9" evidence="4"/>
<comment type="cofactor">
    <cofactor evidence="1 4">
        <name>a divalent metal cation</name>
        <dbReference type="ChEBI" id="CHEBI:60240"/>
    </cofactor>
</comment>
<protein>
    <recommendedName>
        <fullName evidence="4">Nucleoside triphosphate pyrophosphatase</fullName>
        <ecNumber evidence="4">3.6.1.9</ecNumber>
    </recommendedName>
    <alternativeName>
        <fullName evidence="4">Nucleotide pyrophosphatase</fullName>
        <shortName evidence="4">Nucleotide PPase</shortName>
    </alternativeName>
</protein>
<comment type="caution">
    <text evidence="4">Lacks conserved residue(s) required for the propagation of feature annotation.</text>
</comment>
<dbReference type="RefSeq" id="WP_211551537.1">
    <property type="nucleotide sequence ID" value="NZ_JAGTUF010000027.1"/>
</dbReference>
<dbReference type="PANTHER" id="PTHR43213:SF5">
    <property type="entry name" value="BIFUNCTIONAL DTTP_UTP PYROPHOSPHATASE_METHYLTRANSFERASE PROTEIN-RELATED"/>
    <property type="match status" value="1"/>
</dbReference>
<comment type="caution">
    <text evidence="5">The sequence shown here is derived from an EMBL/GenBank/DDBJ whole genome shotgun (WGS) entry which is preliminary data.</text>
</comment>
<dbReference type="Proteomes" id="UP000680714">
    <property type="component" value="Unassembled WGS sequence"/>
</dbReference>
<evidence type="ECO:0000313" key="5">
    <source>
        <dbReference type="EMBL" id="MBR9973625.1"/>
    </source>
</evidence>
<evidence type="ECO:0000256" key="3">
    <source>
        <dbReference type="ARBA" id="ARBA00023080"/>
    </source>
</evidence>
<dbReference type="SUPFAM" id="SSF52972">
    <property type="entry name" value="ITPase-like"/>
    <property type="match status" value="1"/>
</dbReference>
<evidence type="ECO:0000313" key="6">
    <source>
        <dbReference type="Proteomes" id="UP000680714"/>
    </source>
</evidence>
<dbReference type="EMBL" id="JAGTUF010000027">
    <property type="protein sequence ID" value="MBR9973625.1"/>
    <property type="molecule type" value="Genomic_DNA"/>
</dbReference>
<dbReference type="PIRSF" id="PIRSF006305">
    <property type="entry name" value="Maf"/>
    <property type="match status" value="1"/>
</dbReference>
<keyword evidence="4" id="KW-0963">Cytoplasm</keyword>
<feature type="active site" description="Proton acceptor" evidence="4">
    <location>
        <position position="73"/>
    </location>
</feature>
<comment type="subcellular location">
    <subcellularLocation>
        <location evidence="4">Cytoplasm</location>
    </subcellularLocation>
</comment>
<dbReference type="Pfam" id="PF02545">
    <property type="entry name" value="Maf"/>
    <property type="match status" value="1"/>
</dbReference>
<comment type="similarity">
    <text evidence="4">Belongs to the Maf family.</text>
</comment>
<accession>A0ABS5IGT4</accession>
<comment type="catalytic activity">
    <reaction evidence="4">
        <text>a 2'-deoxyribonucleoside 5'-triphosphate + H2O = a 2'-deoxyribonucleoside 5'-phosphate + diphosphate + H(+)</text>
        <dbReference type="Rhea" id="RHEA:44644"/>
        <dbReference type="ChEBI" id="CHEBI:15377"/>
        <dbReference type="ChEBI" id="CHEBI:15378"/>
        <dbReference type="ChEBI" id="CHEBI:33019"/>
        <dbReference type="ChEBI" id="CHEBI:61560"/>
        <dbReference type="ChEBI" id="CHEBI:65317"/>
        <dbReference type="EC" id="3.6.1.9"/>
    </reaction>
</comment>
<keyword evidence="3 4" id="KW-0546">Nucleotide metabolism</keyword>
<keyword evidence="6" id="KW-1185">Reference proteome</keyword>
<evidence type="ECO:0000256" key="4">
    <source>
        <dbReference type="HAMAP-Rule" id="MF_00528"/>
    </source>
</evidence>
<organism evidence="5 6">
    <name type="scientific">Magnetospirillum sulfuroxidans</name>
    <dbReference type="NCBI Taxonomy" id="611300"/>
    <lineage>
        <taxon>Bacteria</taxon>
        <taxon>Pseudomonadati</taxon>
        <taxon>Pseudomonadota</taxon>
        <taxon>Alphaproteobacteria</taxon>
        <taxon>Rhodospirillales</taxon>
        <taxon>Rhodospirillaceae</taxon>
        <taxon>Magnetospirillum</taxon>
    </lineage>
</organism>
<comment type="catalytic activity">
    <reaction evidence="4">
        <text>a ribonucleoside 5'-triphosphate + H2O = a ribonucleoside 5'-phosphate + diphosphate + H(+)</text>
        <dbReference type="Rhea" id="RHEA:23996"/>
        <dbReference type="ChEBI" id="CHEBI:15377"/>
        <dbReference type="ChEBI" id="CHEBI:15378"/>
        <dbReference type="ChEBI" id="CHEBI:33019"/>
        <dbReference type="ChEBI" id="CHEBI:58043"/>
        <dbReference type="ChEBI" id="CHEBI:61557"/>
        <dbReference type="EC" id="3.6.1.9"/>
    </reaction>
</comment>
<keyword evidence="2 4" id="KW-0378">Hydrolase</keyword>
<dbReference type="HAMAP" id="MF_00528">
    <property type="entry name" value="Maf"/>
    <property type="match status" value="1"/>
</dbReference>
<sequence>MIVLASGSATRRAVLAAAGVEFQVHALPVDEEGIKQALRLETDHPARVAETLAEMKAMRVSAKHPGMIVIGADQMLDCDGAWFDKPADAEAAAAQLRALRGKTHRLTSAVVAVRDGRRLWHHTDSAKLTMRRFSDDFLGEYLTRAGDGVLTSVGAYQLEGVGAQLFMLVEGDHFTILGLPLLPLLDFLRENGELIP</sequence>